<evidence type="ECO:0000256" key="4">
    <source>
        <dbReference type="ARBA" id="ARBA00022692"/>
    </source>
</evidence>
<keyword evidence="3" id="KW-1003">Cell membrane</keyword>
<reference evidence="9 10" key="1">
    <citation type="submission" date="2024-03" db="EMBL/GenBank/DDBJ databases">
        <title>Draft genome sequence of Klenkia sp. LSe6-5.</title>
        <authorList>
            <person name="Duangmal K."/>
            <person name="Chantavorakit T."/>
        </authorList>
    </citation>
    <scope>NUCLEOTIDE SEQUENCE [LARGE SCALE GENOMIC DNA]</scope>
    <source>
        <strain evidence="9 10">LSe6-5</strain>
    </source>
</reference>
<dbReference type="Proteomes" id="UP001361570">
    <property type="component" value="Unassembled WGS sequence"/>
</dbReference>
<proteinExistence type="inferred from homology"/>
<evidence type="ECO:0000256" key="6">
    <source>
        <dbReference type="ARBA" id="ARBA00023136"/>
    </source>
</evidence>
<comment type="similarity">
    <text evidence="2">Belongs to the CPA3 antiporters (TC 2.A.63) subunit E family.</text>
</comment>
<keyword evidence="4 8" id="KW-0812">Transmembrane</keyword>
<comment type="caution">
    <text evidence="9">The sequence shown here is derived from an EMBL/GenBank/DDBJ whole genome shotgun (WGS) entry which is preliminary data.</text>
</comment>
<evidence type="ECO:0000256" key="8">
    <source>
        <dbReference type="SAM" id="Phobius"/>
    </source>
</evidence>
<comment type="subcellular location">
    <subcellularLocation>
        <location evidence="1">Cell membrane</location>
        <topology evidence="1">Multi-pass membrane protein</topology>
    </subcellularLocation>
</comment>
<keyword evidence="10" id="KW-1185">Reference proteome</keyword>
<evidence type="ECO:0000256" key="7">
    <source>
        <dbReference type="SAM" id="MobiDB-lite"/>
    </source>
</evidence>
<dbReference type="Pfam" id="PF01899">
    <property type="entry name" value="MNHE"/>
    <property type="match status" value="1"/>
</dbReference>
<dbReference type="PANTHER" id="PTHR34584">
    <property type="entry name" value="NA(+)/H(+) ANTIPORTER SUBUNIT E1"/>
    <property type="match status" value="1"/>
</dbReference>
<dbReference type="PANTHER" id="PTHR34584:SF1">
    <property type="entry name" value="NA(+)_H(+) ANTIPORTER SUBUNIT E1"/>
    <property type="match status" value="1"/>
</dbReference>
<gene>
    <name evidence="9" type="ORF">TEK04_12090</name>
</gene>
<evidence type="ECO:0000256" key="3">
    <source>
        <dbReference type="ARBA" id="ARBA00022475"/>
    </source>
</evidence>
<evidence type="ECO:0000256" key="2">
    <source>
        <dbReference type="ARBA" id="ARBA00006228"/>
    </source>
</evidence>
<dbReference type="RefSeq" id="WP_336404590.1">
    <property type="nucleotide sequence ID" value="NZ_JBAPLU010000011.1"/>
</dbReference>
<feature type="transmembrane region" description="Helical" evidence="8">
    <location>
        <begin position="35"/>
        <end position="55"/>
    </location>
</feature>
<dbReference type="EMBL" id="JBAPLU010000011">
    <property type="protein sequence ID" value="MEI4272462.1"/>
    <property type="molecule type" value="Genomic_DNA"/>
</dbReference>
<feature type="transmembrane region" description="Helical" evidence="8">
    <location>
        <begin position="67"/>
        <end position="87"/>
    </location>
</feature>
<feature type="compositionally biased region" description="Basic and acidic residues" evidence="7">
    <location>
        <begin position="180"/>
        <end position="198"/>
    </location>
</feature>
<feature type="region of interest" description="Disordered" evidence="7">
    <location>
        <begin position="171"/>
        <end position="198"/>
    </location>
</feature>
<keyword evidence="5 8" id="KW-1133">Transmembrane helix</keyword>
<organism evidence="9 10">
    <name type="scientific">Klenkia sesuvii</name>
    <dbReference type="NCBI Taxonomy" id="3103137"/>
    <lineage>
        <taxon>Bacteria</taxon>
        <taxon>Bacillati</taxon>
        <taxon>Actinomycetota</taxon>
        <taxon>Actinomycetes</taxon>
        <taxon>Geodermatophilales</taxon>
        <taxon>Geodermatophilaceae</taxon>
        <taxon>Klenkia</taxon>
    </lineage>
</organism>
<evidence type="ECO:0000313" key="10">
    <source>
        <dbReference type="Proteomes" id="UP001361570"/>
    </source>
</evidence>
<keyword evidence="6 8" id="KW-0472">Membrane</keyword>
<feature type="transmembrane region" description="Helical" evidence="8">
    <location>
        <begin position="12"/>
        <end position="29"/>
    </location>
</feature>
<name>A0ABU8DWP4_9ACTN</name>
<protein>
    <submittedName>
        <fullName evidence="9">Na+/H+ antiporter subunit E</fullName>
    </submittedName>
</protein>
<evidence type="ECO:0000256" key="1">
    <source>
        <dbReference type="ARBA" id="ARBA00004651"/>
    </source>
</evidence>
<evidence type="ECO:0000256" key="5">
    <source>
        <dbReference type="ARBA" id="ARBA00022989"/>
    </source>
</evidence>
<accession>A0ABU8DWP4</accession>
<sequence length="198" mass="21937">MSARVTRLRQQVPLLVWLVVVWVLLWGTFSWANLLSGLLLALLVTSVLPLPSVATSGRFRPWAALRFLGGFLVDLVVSSVEVTWLAFRPGRHRSAIITAQLRTDSDLLLTVIAEALSLVPGTLVLDVDREHQVLAIHLVRVRDEAHIERQRASVLGMEERVVRAFGSAEDVARLDSPGTDTRDTDTPGTEGTERMSQR</sequence>
<dbReference type="NCBIfam" id="NF006521">
    <property type="entry name" value="PRK08965.1-5"/>
    <property type="match status" value="1"/>
</dbReference>
<evidence type="ECO:0000313" key="9">
    <source>
        <dbReference type="EMBL" id="MEI4272462.1"/>
    </source>
</evidence>
<dbReference type="InterPro" id="IPR002758">
    <property type="entry name" value="Cation_antiport_E"/>
</dbReference>